<evidence type="ECO:0000313" key="3">
    <source>
        <dbReference type="Proteomes" id="UP000247498"/>
    </source>
</evidence>
<dbReference type="Proteomes" id="UP000247498">
    <property type="component" value="Unassembled WGS sequence"/>
</dbReference>
<sequence>MEDMDHDACGDGGAPSPQPTGPAPLHLRAAELRVHEWLLQFGASKPFTSSSAEEIAAAV</sequence>
<evidence type="ECO:0000313" key="2">
    <source>
        <dbReference type="EMBL" id="GBF97486.1"/>
    </source>
</evidence>
<feature type="region of interest" description="Disordered" evidence="1">
    <location>
        <begin position="1"/>
        <end position="24"/>
    </location>
</feature>
<feature type="non-terminal residue" evidence="2">
    <location>
        <position position="59"/>
    </location>
</feature>
<comment type="caution">
    <text evidence="2">The sequence shown here is derived from an EMBL/GenBank/DDBJ whole genome shotgun (WGS) entry which is preliminary data.</text>
</comment>
<dbReference type="InParanoid" id="A0A2V0PCB9"/>
<reference evidence="2 3" key="1">
    <citation type="journal article" date="2018" name="Sci. Rep.">
        <title>Raphidocelis subcapitata (=Pseudokirchneriella subcapitata) provides an insight into genome evolution and environmental adaptations in the Sphaeropleales.</title>
        <authorList>
            <person name="Suzuki S."/>
            <person name="Yamaguchi H."/>
            <person name="Nakajima N."/>
            <person name="Kawachi M."/>
        </authorList>
    </citation>
    <scope>NUCLEOTIDE SEQUENCE [LARGE SCALE GENOMIC DNA]</scope>
    <source>
        <strain evidence="2 3">NIES-35</strain>
    </source>
</reference>
<keyword evidence="3" id="KW-1185">Reference proteome</keyword>
<name>A0A2V0PCB9_9CHLO</name>
<gene>
    <name evidence="2" type="ORF">Rsub_10409</name>
</gene>
<organism evidence="2 3">
    <name type="scientific">Raphidocelis subcapitata</name>
    <dbReference type="NCBI Taxonomy" id="307507"/>
    <lineage>
        <taxon>Eukaryota</taxon>
        <taxon>Viridiplantae</taxon>
        <taxon>Chlorophyta</taxon>
        <taxon>core chlorophytes</taxon>
        <taxon>Chlorophyceae</taxon>
        <taxon>CS clade</taxon>
        <taxon>Sphaeropleales</taxon>
        <taxon>Selenastraceae</taxon>
        <taxon>Raphidocelis</taxon>
    </lineage>
</organism>
<evidence type="ECO:0000256" key="1">
    <source>
        <dbReference type="SAM" id="MobiDB-lite"/>
    </source>
</evidence>
<dbReference type="EMBL" id="BDRX01000100">
    <property type="protein sequence ID" value="GBF97486.1"/>
    <property type="molecule type" value="Genomic_DNA"/>
</dbReference>
<proteinExistence type="predicted"/>
<protein>
    <submittedName>
        <fullName evidence="2">Uncharacterized protein</fullName>
    </submittedName>
</protein>
<accession>A0A2V0PCB9</accession>
<dbReference type="AlphaFoldDB" id="A0A2V0PCB9"/>